<dbReference type="Proteomes" id="UP000249300">
    <property type="component" value="Chromosome 1"/>
</dbReference>
<evidence type="ECO:0000313" key="1">
    <source>
        <dbReference type="EMBL" id="SQH72336.1"/>
    </source>
</evidence>
<proteinExistence type="predicted"/>
<evidence type="ECO:0008006" key="3">
    <source>
        <dbReference type="Google" id="ProtNLM"/>
    </source>
</evidence>
<gene>
    <name evidence="1" type="ORF">NCTC12858_00149</name>
</gene>
<dbReference type="InterPro" id="IPR025350">
    <property type="entry name" value="DUF4254"/>
</dbReference>
<organism evidence="1 2">
    <name type="scientific">Porphyromonas crevioricanis</name>
    <dbReference type="NCBI Taxonomy" id="393921"/>
    <lineage>
        <taxon>Bacteria</taxon>
        <taxon>Pseudomonadati</taxon>
        <taxon>Bacteroidota</taxon>
        <taxon>Bacteroidia</taxon>
        <taxon>Bacteroidales</taxon>
        <taxon>Porphyromonadaceae</taxon>
        <taxon>Porphyromonas</taxon>
    </lineage>
</organism>
<keyword evidence="2" id="KW-1185">Reference proteome</keyword>
<dbReference type="KEGG" id="pcre:NCTC12858_00149"/>
<dbReference type="Pfam" id="PF14063">
    <property type="entry name" value="DUF4254"/>
    <property type="match status" value="1"/>
</dbReference>
<reference evidence="1 2" key="1">
    <citation type="submission" date="2018-06" db="EMBL/GenBank/DDBJ databases">
        <authorList>
            <consortium name="Pathogen Informatics"/>
            <person name="Doyle S."/>
        </authorList>
    </citation>
    <scope>NUCLEOTIDE SEQUENCE [LARGE SCALE GENOMIC DNA]</scope>
    <source>
        <strain evidence="1 2">NCTC12858</strain>
    </source>
</reference>
<sequence length="219" mass="25456">MTTFGHNIYAYSIILMENFSQLAARIFDEAIMAYEAKGDIDATYPNPYPEQTIEHDLYRKNLIDNIQWHLEDIIRDPDIDPALALQIKRRIDRSNQDRTDLVELIDSYFLTKYREVCPQADATINTESPAWAIDRLSILKLKIYNMRLATQRTDTSEETRKSCRQKLAVLMEQDIDLSGAIDQLLADIEAGRKYMKVYKQMKMYNDPNLNPVLLDKAKA</sequence>
<protein>
    <recommendedName>
        <fullName evidence="3">DUF4254 domain-containing protein</fullName>
    </recommendedName>
</protein>
<name>A0A2X4PEM3_9PORP</name>
<accession>A0A2X4PEM3</accession>
<dbReference type="AlphaFoldDB" id="A0A2X4PEM3"/>
<dbReference type="EMBL" id="LS483447">
    <property type="protein sequence ID" value="SQH72336.1"/>
    <property type="molecule type" value="Genomic_DNA"/>
</dbReference>
<evidence type="ECO:0000313" key="2">
    <source>
        <dbReference type="Proteomes" id="UP000249300"/>
    </source>
</evidence>